<dbReference type="InterPro" id="IPR013761">
    <property type="entry name" value="SAM/pointed_sf"/>
</dbReference>
<proteinExistence type="predicted"/>
<dbReference type="Proteomes" id="UP000694557">
    <property type="component" value="Unassembled WGS sequence"/>
</dbReference>
<protein>
    <submittedName>
        <fullName evidence="11">Mucin-2</fullName>
    </submittedName>
</protein>
<dbReference type="Gene3D" id="3.30.60.160">
    <property type="match status" value="1"/>
</dbReference>
<dbReference type="Gene3D" id="1.10.150.50">
    <property type="entry name" value="Transcription Factor, Ets-1"/>
    <property type="match status" value="1"/>
</dbReference>
<feature type="compositionally biased region" description="Polar residues" evidence="8">
    <location>
        <begin position="533"/>
        <end position="550"/>
    </location>
</feature>
<dbReference type="Pfam" id="PF00536">
    <property type="entry name" value="SAM_1"/>
    <property type="match status" value="1"/>
</dbReference>
<feature type="compositionally biased region" description="Pro residues" evidence="8">
    <location>
        <begin position="393"/>
        <end position="403"/>
    </location>
</feature>
<feature type="domain" description="FCS-type" evidence="10">
    <location>
        <begin position="922"/>
        <end position="956"/>
    </location>
</feature>
<keyword evidence="6" id="KW-0539">Nucleus</keyword>
<feature type="compositionally biased region" description="Basic and acidic residues" evidence="8">
    <location>
        <begin position="900"/>
        <end position="913"/>
    </location>
</feature>
<feature type="compositionally biased region" description="Low complexity" evidence="8">
    <location>
        <begin position="371"/>
        <end position="392"/>
    </location>
</feature>
<dbReference type="GO" id="GO:0042393">
    <property type="term" value="F:histone binding"/>
    <property type="evidence" value="ECO:0007669"/>
    <property type="project" value="TreeGrafter"/>
</dbReference>
<feature type="region of interest" description="Disordered" evidence="8">
    <location>
        <begin position="1006"/>
        <end position="1051"/>
    </location>
</feature>
<evidence type="ECO:0000256" key="8">
    <source>
        <dbReference type="SAM" id="MobiDB-lite"/>
    </source>
</evidence>
<feature type="region of interest" description="Disordered" evidence="8">
    <location>
        <begin position="533"/>
        <end position="552"/>
    </location>
</feature>
<dbReference type="PANTHER" id="PTHR12247:SF86">
    <property type="entry name" value="POLYHOMEOTIC-LIKE PROTEIN 2"/>
    <property type="match status" value="1"/>
</dbReference>
<evidence type="ECO:0000256" key="2">
    <source>
        <dbReference type="ARBA" id="ARBA00022723"/>
    </source>
</evidence>
<dbReference type="Pfam" id="PF21319">
    <property type="entry name" value="zf-FCS_1"/>
    <property type="match status" value="1"/>
</dbReference>
<feature type="compositionally biased region" description="Polar residues" evidence="8">
    <location>
        <begin position="1041"/>
        <end position="1051"/>
    </location>
</feature>
<dbReference type="InterPro" id="IPR038603">
    <property type="entry name" value="Znf_FCS_sf"/>
</dbReference>
<dbReference type="GO" id="GO:0003677">
    <property type="term" value="F:DNA binding"/>
    <property type="evidence" value="ECO:0007669"/>
    <property type="project" value="UniProtKB-KW"/>
</dbReference>
<dbReference type="GO" id="GO:0045892">
    <property type="term" value="P:negative regulation of DNA-templated transcription"/>
    <property type="evidence" value="ECO:0007669"/>
    <property type="project" value="TreeGrafter"/>
</dbReference>
<feature type="compositionally biased region" description="Basic and acidic residues" evidence="8">
    <location>
        <begin position="628"/>
        <end position="722"/>
    </location>
</feature>
<feature type="compositionally biased region" description="Polar residues" evidence="8">
    <location>
        <begin position="236"/>
        <end position="258"/>
    </location>
</feature>
<evidence type="ECO:0000259" key="9">
    <source>
        <dbReference type="PROSITE" id="PS50105"/>
    </source>
</evidence>
<dbReference type="GO" id="GO:0008270">
    <property type="term" value="F:zinc ion binding"/>
    <property type="evidence" value="ECO:0007669"/>
    <property type="project" value="UniProtKB-KW"/>
</dbReference>
<dbReference type="GeneTree" id="ENSGT00940000162952"/>
<feature type="domain" description="SAM" evidence="9">
    <location>
        <begin position="1056"/>
        <end position="1120"/>
    </location>
</feature>
<dbReference type="GO" id="GO:0003682">
    <property type="term" value="F:chromatin binding"/>
    <property type="evidence" value="ECO:0007669"/>
    <property type="project" value="TreeGrafter"/>
</dbReference>
<dbReference type="SUPFAM" id="SSF47769">
    <property type="entry name" value="SAM/Pointed domain"/>
    <property type="match status" value="1"/>
</dbReference>
<dbReference type="InterPro" id="IPR012313">
    <property type="entry name" value="Znf_FCS"/>
</dbReference>
<feature type="compositionally biased region" description="Polar residues" evidence="8">
    <location>
        <begin position="564"/>
        <end position="583"/>
    </location>
</feature>
<feature type="region of interest" description="Disordered" evidence="8">
    <location>
        <begin position="360"/>
        <end position="428"/>
    </location>
</feature>
<evidence type="ECO:0000313" key="11">
    <source>
        <dbReference type="Ensembl" id="ENSOKIP00005032963.1"/>
    </source>
</evidence>
<keyword evidence="4" id="KW-0862">Zinc</keyword>
<dbReference type="InterPro" id="IPR050548">
    <property type="entry name" value="PcG_chromatin_remod_factors"/>
</dbReference>
<dbReference type="CDD" id="cd09577">
    <property type="entry name" value="SAM_Ph1_2_3"/>
    <property type="match status" value="1"/>
</dbReference>
<keyword evidence="5" id="KW-0238">DNA-binding</keyword>
<dbReference type="PROSITE" id="PS50105">
    <property type="entry name" value="SAM_DOMAIN"/>
    <property type="match status" value="1"/>
</dbReference>
<keyword evidence="12" id="KW-1185">Reference proteome</keyword>
<evidence type="ECO:0000256" key="3">
    <source>
        <dbReference type="ARBA" id="ARBA00022771"/>
    </source>
</evidence>
<feature type="compositionally biased region" description="Basic and acidic residues" evidence="8">
    <location>
        <begin position="21"/>
        <end position="34"/>
    </location>
</feature>
<dbReference type="PRINTS" id="PR01217">
    <property type="entry name" value="PRICHEXTENSN"/>
</dbReference>
<feature type="compositionally biased region" description="Pro residues" evidence="8">
    <location>
        <begin position="57"/>
        <end position="70"/>
    </location>
</feature>
<dbReference type="PANTHER" id="PTHR12247">
    <property type="entry name" value="POLYCOMB GROUP PROTEIN"/>
    <property type="match status" value="1"/>
</dbReference>
<dbReference type="PROSITE" id="PS51024">
    <property type="entry name" value="ZF_FCS"/>
    <property type="match status" value="1"/>
</dbReference>
<evidence type="ECO:0000313" key="12">
    <source>
        <dbReference type="Proteomes" id="UP000694557"/>
    </source>
</evidence>
<evidence type="ECO:0000256" key="5">
    <source>
        <dbReference type="ARBA" id="ARBA00023125"/>
    </source>
</evidence>
<dbReference type="GO" id="GO:0035102">
    <property type="term" value="C:PRC1 complex"/>
    <property type="evidence" value="ECO:0007669"/>
    <property type="project" value="TreeGrafter"/>
</dbReference>
<organism evidence="11 12">
    <name type="scientific">Oncorhynchus kisutch</name>
    <name type="common">Coho salmon</name>
    <name type="synonym">Salmo kisutch</name>
    <dbReference type="NCBI Taxonomy" id="8019"/>
    <lineage>
        <taxon>Eukaryota</taxon>
        <taxon>Metazoa</taxon>
        <taxon>Chordata</taxon>
        <taxon>Craniata</taxon>
        <taxon>Vertebrata</taxon>
        <taxon>Euteleostomi</taxon>
        <taxon>Actinopterygii</taxon>
        <taxon>Neopterygii</taxon>
        <taxon>Teleostei</taxon>
        <taxon>Protacanthopterygii</taxon>
        <taxon>Salmoniformes</taxon>
        <taxon>Salmonidae</taxon>
        <taxon>Salmoninae</taxon>
        <taxon>Oncorhynchus</taxon>
    </lineage>
</organism>
<feature type="compositionally biased region" description="Low complexity" evidence="8">
    <location>
        <begin position="35"/>
        <end position="56"/>
    </location>
</feature>
<dbReference type="Ensembl" id="ENSOKIT00005034813.1">
    <property type="protein sequence ID" value="ENSOKIP00005032963.1"/>
    <property type="gene ID" value="ENSOKIG00005014167.1"/>
</dbReference>
<evidence type="ECO:0000256" key="4">
    <source>
        <dbReference type="ARBA" id="ARBA00022833"/>
    </source>
</evidence>
<feature type="compositionally biased region" description="Low complexity" evidence="8">
    <location>
        <begin position="478"/>
        <end position="507"/>
    </location>
</feature>
<feature type="region of interest" description="Disordered" evidence="8">
    <location>
        <begin position="781"/>
        <end position="800"/>
    </location>
</feature>
<gene>
    <name evidence="11" type="primary">si:ch211-230g15.5</name>
</gene>
<feature type="compositionally biased region" description="Low complexity" evidence="8">
    <location>
        <begin position="110"/>
        <end position="132"/>
    </location>
</feature>
<feature type="region of interest" description="Disordered" evidence="8">
    <location>
        <begin position="110"/>
        <end position="140"/>
    </location>
</feature>
<keyword evidence="3 7" id="KW-0863">Zinc-finger</keyword>
<dbReference type="SMART" id="SM00454">
    <property type="entry name" value="SAM"/>
    <property type="match status" value="1"/>
</dbReference>
<feature type="region of interest" description="Disordered" evidence="8">
    <location>
        <begin position="467"/>
        <end position="511"/>
    </location>
</feature>
<name>A0A8C7FT86_ONCKI</name>
<reference evidence="11" key="2">
    <citation type="submission" date="2025-09" db="UniProtKB">
        <authorList>
            <consortium name="Ensembl"/>
        </authorList>
    </citation>
    <scope>IDENTIFICATION</scope>
</reference>
<feature type="region of interest" description="Disordered" evidence="8">
    <location>
        <begin position="236"/>
        <end position="285"/>
    </location>
</feature>
<feature type="region of interest" description="Disordered" evidence="8">
    <location>
        <begin position="1"/>
        <end position="77"/>
    </location>
</feature>
<accession>A0A8C7FT86</accession>
<evidence type="ECO:0000256" key="6">
    <source>
        <dbReference type="ARBA" id="ARBA00023242"/>
    </source>
</evidence>
<sequence length="1120" mass="121555">MLNPRGMEPDPSLETCTQSRAETEGERTETREGPTRSPSPLSPNRSSAAHNLTTPPKFTPTPPKLNPPRPSKLTLTPSASTLTLTPSASTLTLTHSASTLTLTPSASTLTLTSTCTPSSSSTPTPNPLKLNPTPSPPPTLTHKTLTTLTPMVFNPTPTCTPTSPSLTPNPVTPTILIPNPTPPTLTPSLPTPTHAPTKVTHKPVPFPLTPPTNHFTSPLLTPSRSSPTVSAITSLPPSSVNHGNMSSAPGTSSLTNGNARPVPTPTSPPITPFHTPASRQIHFPRPLDTPTLMQAYQSTSSVRQRVSQQALLLGRSSCSSRDQMLLRTQMLIFTSTVRPVPSSSSSSSCPASAQLQSLTLHPSAPGTLTIPPSLRLKPPSSSSHSPISRPRTPLFPPLRPRPQPGAMVTDRQTTPTRHLSVPPPTLYSSVRSVPLRPRLHSPNCHRVASLRHSPALQPIAAAAAGQALPSRQWTGPASSLSSQTPPTQTTPSQSQLSSGSSPLGSTSCFDRLPPASRQLQIIALSAGSTHRLSSQLQPAANTHTPASVQSKHLVLESPPPQLDAQPQRTSEHASPSPTSSIHKANTPLPYLHYQARHTDPKGEVGRQGVREERERVGLEEEMMGGIEEEQRNRERVGGDRQVTGEEKGNVDKRGERVGGQEKEGTGGEEKWVERDKGFETLREMTEVEEGQERMKIEGEEQRERMEVEEQERGQKDAMKGEEGTTIDPQLNADPATQNPPSEPPINIQRPSDCPIEQFPDLPHVDQEDLCENMFNQSDNQSVLSSLSSQSPPASPFLTLSSDLPPPLLPVSPSHPESLSLSQSHPETFSLLERKPWSQRVWPEGGRRVLTHLVEGFIIQEGLQAFPVNRSSLLLGGQEAISQNGNIEGAELLPLTDTPEPPEHSSESEQERVATSDPLTGPRERHRGVLHCESCGKRGHAHSFHRSKRYCSTSCARRYNVGLSKRLRALSAGSQPEGRRSEINKVESVPGKPLLLRLPREIWSAHRRDNEEEEGHAVPTTARLERRAARRARRASEPAMTPGNSTVTSSDSLPAQWSVEQVWDFIHTLPGCVEVAEAFRIQEIDGQALLLLTEDHLMTSMNIKLGPALKICAHINTLRHR</sequence>
<evidence type="ECO:0000256" key="7">
    <source>
        <dbReference type="PROSITE-ProRule" id="PRU00367"/>
    </source>
</evidence>
<feature type="compositionally biased region" description="Basic and acidic residues" evidence="8">
    <location>
        <begin position="596"/>
        <end position="618"/>
    </location>
</feature>
<evidence type="ECO:0000256" key="1">
    <source>
        <dbReference type="ARBA" id="ARBA00004123"/>
    </source>
</evidence>
<feature type="compositionally biased region" description="Pro residues" evidence="8">
    <location>
        <begin position="262"/>
        <end position="271"/>
    </location>
</feature>
<keyword evidence="2" id="KW-0479">Metal-binding</keyword>
<evidence type="ECO:0000259" key="10">
    <source>
        <dbReference type="PROSITE" id="PS51024"/>
    </source>
</evidence>
<comment type="subcellular location">
    <subcellularLocation>
        <location evidence="1">Nucleus</location>
    </subcellularLocation>
</comment>
<dbReference type="AlphaFoldDB" id="A0A8C7FT86"/>
<feature type="region of interest" description="Disordered" evidence="8">
    <location>
        <begin position="557"/>
        <end position="760"/>
    </location>
</feature>
<feature type="region of interest" description="Disordered" evidence="8">
    <location>
        <begin position="891"/>
        <end position="924"/>
    </location>
</feature>
<reference evidence="11" key="1">
    <citation type="submission" date="2025-08" db="UniProtKB">
        <authorList>
            <consortium name="Ensembl"/>
        </authorList>
    </citation>
    <scope>IDENTIFICATION</scope>
</reference>
<dbReference type="InterPro" id="IPR001660">
    <property type="entry name" value="SAM"/>
</dbReference>